<evidence type="ECO:0000313" key="12">
    <source>
        <dbReference type="Proteomes" id="UP000229972"/>
    </source>
</evidence>
<comment type="pathway">
    <text evidence="2 7 8">Cell wall biogenesis; peptidoglycan biosynthesis.</text>
</comment>
<dbReference type="GO" id="GO:0008764">
    <property type="term" value="F:UDP-N-acetylmuramoylalanine-D-glutamate ligase activity"/>
    <property type="evidence" value="ECO:0007669"/>
    <property type="project" value="UniProtKB-UniRule"/>
</dbReference>
<keyword evidence="3 7" id="KW-0963">Cytoplasm</keyword>
<evidence type="ECO:0000256" key="3">
    <source>
        <dbReference type="ARBA" id="ARBA00022490"/>
    </source>
</evidence>
<gene>
    <name evidence="7 11" type="primary">murD</name>
    <name evidence="11" type="ORF">COT93_02815</name>
</gene>
<keyword evidence="6 7" id="KW-0067">ATP-binding</keyword>
<dbReference type="Gene3D" id="3.40.50.720">
    <property type="entry name" value="NAD(P)-binding Rossmann-like Domain"/>
    <property type="match status" value="1"/>
</dbReference>
<dbReference type="Pfam" id="PF02875">
    <property type="entry name" value="Mur_ligase_C"/>
    <property type="match status" value="1"/>
</dbReference>
<dbReference type="EC" id="6.3.2.9" evidence="7 8"/>
<evidence type="ECO:0000259" key="9">
    <source>
        <dbReference type="Pfam" id="PF02875"/>
    </source>
</evidence>
<reference evidence="12" key="1">
    <citation type="submission" date="2017-09" db="EMBL/GenBank/DDBJ databases">
        <title>Depth-based differentiation of microbial function through sediment-hosted aquifers and enrichment of novel symbionts in the deep terrestrial subsurface.</title>
        <authorList>
            <person name="Probst A.J."/>
            <person name="Ladd B."/>
            <person name="Jarett J.K."/>
            <person name="Geller-Mcgrath D.E."/>
            <person name="Sieber C.M.K."/>
            <person name="Emerson J.B."/>
            <person name="Anantharaman K."/>
            <person name="Thomas B.C."/>
            <person name="Malmstrom R."/>
            <person name="Stieglmeier M."/>
            <person name="Klingl A."/>
            <person name="Woyke T."/>
            <person name="Ryan C.M."/>
            <person name="Banfield J.F."/>
        </authorList>
    </citation>
    <scope>NUCLEOTIDE SEQUENCE [LARGE SCALE GENOMIC DNA]</scope>
</reference>
<feature type="domain" description="Mur ligase central" evidence="10">
    <location>
        <begin position="117"/>
        <end position="237"/>
    </location>
</feature>
<evidence type="ECO:0000256" key="1">
    <source>
        <dbReference type="ARBA" id="ARBA00004496"/>
    </source>
</evidence>
<comment type="catalytic activity">
    <reaction evidence="7 8">
        <text>UDP-N-acetyl-alpha-D-muramoyl-L-alanine + D-glutamate + ATP = UDP-N-acetyl-alpha-D-muramoyl-L-alanyl-D-glutamate + ADP + phosphate + H(+)</text>
        <dbReference type="Rhea" id="RHEA:16429"/>
        <dbReference type="ChEBI" id="CHEBI:15378"/>
        <dbReference type="ChEBI" id="CHEBI:29986"/>
        <dbReference type="ChEBI" id="CHEBI:30616"/>
        <dbReference type="ChEBI" id="CHEBI:43474"/>
        <dbReference type="ChEBI" id="CHEBI:83898"/>
        <dbReference type="ChEBI" id="CHEBI:83900"/>
        <dbReference type="ChEBI" id="CHEBI:456216"/>
        <dbReference type="EC" id="6.3.2.9"/>
    </reaction>
</comment>
<evidence type="ECO:0000256" key="5">
    <source>
        <dbReference type="ARBA" id="ARBA00022741"/>
    </source>
</evidence>
<sequence>MKNLKNNKLNVALLGLGLDNQALLSLLVSYKSEVQITICDERPKKELPKIKLQNLKVKYQLGILAHKNLELFDIIFRSPGWPLSDPALKKAVAGGTEISSPLNLFFILCPTKNIIGVTGSKGKGTTATLIAKILQAAGHKVWLGGNIGISPLSFVTKIKVTDYVVLELSSFQLEDLHYSPRWAVITNLFSEHLAPADPHNPNFHSSLNSYWQAKINIATESDNQYLIVNKNLKSKISGSKLNKKPEYFSASALPSHLIGDFNRDNIGAAVTLAKVLKIPASKYKKTIAAFKNLEHRLEFVIEKNGIKYFDNSFATTPESSLADIQSFTGPIIQIAGGADKGADFTALARIIKKKIKHLILLPGRGSERLKKELQKLKFSSIKMSEVENMAQALTIARSQATKGDTVLLSTACASFGIFKNYKERGDLFKKYARLGK</sequence>
<keyword evidence="7 8" id="KW-0573">Peptidoglycan synthesis</keyword>
<keyword evidence="7 8" id="KW-0131">Cell cycle</keyword>
<organism evidence="11 12">
    <name type="scientific">Candidatus Falkowbacteria bacterium CG10_big_fil_rev_8_21_14_0_10_37_18</name>
    <dbReference type="NCBI Taxonomy" id="1974562"/>
    <lineage>
        <taxon>Bacteria</taxon>
        <taxon>Candidatus Falkowiibacteriota</taxon>
    </lineage>
</organism>
<dbReference type="InterPro" id="IPR013221">
    <property type="entry name" value="Mur_ligase_cen"/>
</dbReference>
<proteinExistence type="inferred from homology"/>
<dbReference type="SUPFAM" id="SSF53244">
    <property type="entry name" value="MurD-like peptide ligases, peptide-binding domain"/>
    <property type="match status" value="1"/>
</dbReference>
<dbReference type="InterPro" id="IPR036615">
    <property type="entry name" value="Mur_ligase_C_dom_sf"/>
</dbReference>
<feature type="binding site" evidence="7">
    <location>
        <begin position="119"/>
        <end position="125"/>
    </location>
    <ligand>
        <name>ATP</name>
        <dbReference type="ChEBI" id="CHEBI:30616"/>
    </ligand>
</feature>
<dbReference type="Pfam" id="PF21799">
    <property type="entry name" value="MurD-like_N"/>
    <property type="match status" value="1"/>
</dbReference>
<name>A0A2H0V8C5_9BACT</name>
<evidence type="ECO:0000256" key="2">
    <source>
        <dbReference type="ARBA" id="ARBA00004752"/>
    </source>
</evidence>
<evidence type="ECO:0000313" key="11">
    <source>
        <dbReference type="EMBL" id="PIR95356.1"/>
    </source>
</evidence>
<dbReference type="HAMAP" id="MF_00639">
    <property type="entry name" value="MurD"/>
    <property type="match status" value="1"/>
</dbReference>
<evidence type="ECO:0000256" key="7">
    <source>
        <dbReference type="HAMAP-Rule" id="MF_00639"/>
    </source>
</evidence>
<comment type="subcellular location">
    <subcellularLocation>
        <location evidence="1 7 8">Cytoplasm</location>
    </subcellularLocation>
</comment>
<dbReference type="GO" id="GO:0005524">
    <property type="term" value="F:ATP binding"/>
    <property type="evidence" value="ECO:0007669"/>
    <property type="project" value="UniProtKB-UniRule"/>
</dbReference>
<dbReference type="NCBIfam" id="TIGR01087">
    <property type="entry name" value="murD"/>
    <property type="match status" value="1"/>
</dbReference>
<dbReference type="InterPro" id="IPR005762">
    <property type="entry name" value="MurD"/>
</dbReference>
<dbReference type="Gene3D" id="3.90.190.20">
    <property type="entry name" value="Mur ligase, C-terminal domain"/>
    <property type="match status" value="1"/>
</dbReference>
<evidence type="ECO:0000256" key="4">
    <source>
        <dbReference type="ARBA" id="ARBA00022598"/>
    </source>
</evidence>
<feature type="domain" description="Mur ligase C-terminal" evidence="9">
    <location>
        <begin position="295"/>
        <end position="411"/>
    </location>
</feature>
<accession>A0A2H0V8C5</accession>
<keyword evidence="7 8" id="KW-0133">Cell shape</keyword>
<comment type="function">
    <text evidence="7 8">Cell wall formation. Catalyzes the addition of glutamate to the nucleotide precursor UDP-N-acetylmuramoyl-L-alanine (UMA).</text>
</comment>
<dbReference type="GO" id="GO:0051301">
    <property type="term" value="P:cell division"/>
    <property type="evidence" value="ECO:0007669"/>
    <property type="project" value="UniProtKB-KW"/>
</dbReference>
<dbReference type="AlphaFoldDB" id="A0A2H0V8C5"/>
<dbReference type="PANTHER" id="PTHR43692:SF1">
    <property type="entry name" value="UDP-N-ACETYLMURAMOYLALANINE--D-GLUTAMATE LIGASE"/>
    <property type="match status" value="1"/>
</dbReference>
<protein>
    <recommendedName>
        <fullName evidence="7 8">UDP-N-acetylmuramoylalanine--D-glutamate ligase</fullName>
        <ecNumber evidence="7 8">6.3.2.9</ecNumber>
    </recommendedName>
    <alternativeName>
        <fullName evidence="7">D-glutamic acid-adding enzyme</fullName>
    </alternativeName>
    <alternativeName>
        <fullName evidence="7">UDP-N-acetylmuramoyl-L-alanyl-D-glutamate synthetase</fullName>
    </alternativeName>
</protein>
<dbReference type="UniPathway" id="UPA00219"/>
<dbReference type="PANTHER" id="PTHR43692">
    <property type="entry name" value="UDP-N-ACETYLMURAMOYLALANINE--D-GLUTAMATE LIGASE"/>
    <property type="match status" value="1"/>
</dbReference>
<evidence type="ECO:0000256" key="8">
    <source>
        <dbReference type="RuleBase" id="RU003664"/>
    </source>
</evidence>
<dbReference type="InterPro" id="IPR004101">
    <property type="entry name" value="Mur_ligase_C"/>
</dbReference>
<dbReference type="GO" id="GO:0008360">
    <property type="term" value="P:regulation of cell shape"/>
    <property type="evidence" value="ECO:0007669"/>
    <property type="project" value="UniProtKB-KW"/>
</dbReference>
<dbReference type="GO" id="GO:0005737">
    <property type="term" value="C:cytoplasm"/>
    <property type="evidence" value="ECO:0007669"/>
    <property type="project" value="UniProtKB-SubCell"/>
</dbReference>
<dbReference type="GO" id="GO:0071555">
    <property type="term" value="P:cell wall organization"/>
    <property type="evidence" value="ECO:0007669"/>
    <property type="project" value="UniProtKB-KW"/>
</dbReference>
<comment type="similarity">
    <text evidence="7">Belongs to the MurCDEF family.</text>
</comment>
<dbReference type="Proteomes" id="UP000229972">
    <property type="component" value="Unassembled WGS sequence"/>
</dbReference>
<evidence type="ECO:0000259" key="10">
    <source>
        <dbReference type="Pfam" id="PF08245"/>
    </source>
</evidence>
<keyword evidence="7 8" id="KW-0132">Cell division</keyword>
<comment type="caution">
    <text evidence="11">The sequence shown here is derived from an EMBL/GenBank/DDBJ whole genome shotgun (WGS) entry which is preliminary data.</text>
</comment>
<dbReference type="InterPro" id="IPR036565">
    <property type="entry name" value="Mur-like_cat_sf"/>
</dbReference>
<dbReference type="Gene3D" id="3.40.1190.10">
    <property type="entry name" value="Mur-like, catalytic domain"/>
    <property type="match status" value="1"/>
</dbReference>
<dbReference type="SUPFAM" id="SSF53623">
    <property type="entry name" value="MurD-like peptide ligases, catalytic domain"/>
    <property type="match status" value="1"/>
</dbReference>
<dbReference type="Pfam" id="PF08245">
    <property type="entry name" value="Mur_ligase_M"/>
    <property type="match status" value="1"/>
</dbReference>
<keyword evidence="7 8" id="KW-0961">Cell wall biogenesis/degradation</keyword>
<dbReference type="GO" id="GO:0009252">
    <property type="term" value="P:peptidoglycan biosynthetic process"/>
    <property type="evidence" value="ECO:0007669"/>
    <property type="project" value="UniProtKB-UniRule"/>
</dbReference>
<keyword evidence="4 7" id="KW-0436">Ligase</keyword>
<keyword evidence="5 7" id="KW-0547">Nucleotide-binding</keyword>
<dbReference type="EMBL" id="PFAL01000027">
    <property type="protein sequence ID" value="PIR95356.1"/>
    <property type="molecule type" value="Genomic_DNA"/>
</dbReference>
<evidence type="ECO:0000256" key="6">
    <source>
        <dbReference type="ARBA" id="ARBA00022840"/>
    </source>
</evidence>